<protein>
    <submittedName>
        <fullName evidence="1">Uncharacterized protein</fullName>
    </submittedName>
</protein>
<evidence type="ECO:0000313" key="1">
    <source>
        <dbReference type="EMBL" id="ARF08436.1"/>
    </source>
</evidence>
<sequence>MGKFFLIEFMYDYSVFADNSSMLVDLSQLSHFKYFNISMDAFEFKQNDVNGMSILCANIELPFTKEIFLLLLNWGNIEMFTEELYNAMEFLQIDISCIVRAIRCAKINYSPLYICQQLTHPNAHIENSVIDKLYSREDRAKFFDYFDDQKKKCILSQQFKDKFPHYSKKKDDISKYEIKKINTCSYYKNQLYKPHILNTYKLTLNDKINLRAKSVYIVEDDFVIVNDKKLDIYFPQDNFYSNINSCRDPISEGFFYRGHGCRCMNHFVIFNITEIMVADETFNIEVIYDSNVTLGALVTHKFAADNDNIKIDDKSETYILYTKY</sequence>
<proteinExistence type="predicted"/>
<accession>A0A1V0S9P8</accession>
<dbReference type="EMBL" id="KY684083">
    <property type="protein sequence ID" value="ARF08436.1"/>
    <property type="molecule type" value="Genomic_DNA"/>
</dbReference>
<reference evidence="1" key="1">
    <citation type="journal article" date="2017" name="Science">
        <title>Giant viruses with an expanded complement of translation system components.</title>
        <authorList>
            <person name="Schulz F."/>
            <person name="Yutin N."/>
            <person name="Ivanova N.N."/>
            <person name="Ortega D.R."/>
            <person name="Lee T.K."/>
            <person name="Vierheilig J."/>
            <person name="Daims H."/>
            <person name="Horn M."/>
            <person name="Wagner M."/>
            <person name="Jensen G.J."/>
            <person name="Kyrpides N.C."/>
            <person name="Koonin E.V."/>
            <person name="Woyke T."/>
        </authorList>
    </citation>
    <scope>NUCLEOTIDE SEQUENCE</scope>
    <source>
        <strain evidence="1">CTV1</strain>
    </source>
</reference>
<gene>
    <name evidence="1" type="ORF">Catovirus_1_486</name>
</gene>
<organism evidence="1">
    <name type="scientific">Catovirus CTV1</name>
    <dbReference type="NCBI Taxonomy" id="1977631"/>
    <lineage>
        <taxon>Viruses</taxon>
        <taxon>Varidnaviria</taxon>
        <taxon>Bamfordvirae</taxon>
        <taxon>Nucleocytoviricota</taxon>
        <taxon>Megaviricetes</taxon>
        <taxon>Imitervirales</taxon>
        <taxon>Mimiviridae</taxon>
        <taxon>Klosneuvirinae</taxon>
        <taxon>Catovirus</taxon>
    </lineage>
</organism>
<name>A0A1V0S9P8_9VIRU</name>